<dbReference type="Gene3D" id="3.30.70.270">
    <property type="match status" value="1"/>
</dbReference>
<dbReference type="InterPro" id="IPR000160">
    <property type="entry name" value="GGDEF_dom"/>
</dbReference>
<organism evidence="2 3">
    <name type="scientific">Candidatus Brocadia fulgida</name>
    <dbReference type="NCBI Taxonomy" id="380242"/>
    <lineage>
        <taxon>Bacteria</taxon>
        <taxon>Pseudomonadati</taxon>
        <taxon>Planctomycetota</taxon>
        <taxon>Candidatus Brocadiia</taxon>
        <taxon>Candidatus Brocadiales</taxon>
        <taxon>Candidatus Brocadiaceae</taxon>
        <taxon>Candidatus Brocadia</taxon>
    </lineage>
</organism>
<dbReference type="SUPFAM" id="SSF55073">
    <property type="entry name" value="Nucleotide cyclase"/>
    <property type="match status" value="1"/>
</dbReference>
<sequence length="574" mass="65217">MNLFNTEHNPATSNLSERCRELHVIMRILAELTTPDKVVLKILQTICENLELALGEYWIVDNKNNVLRNEEVWYKPSVNIPEYKKITSQIVFSPGVGLPGIVYTAKKPVWIQDIVHNTHFYHTKVATQEGFQGALGIPAIHEDNVMGVFVFLSYTSQPFNNDILMLLASTGRFIGLFITRRQAENVLHQKYKDLELKIKRRTSALIQANRRLQLKIAEHKQTENALKRRIDFEKTVASISTKFLITSDFNKAVFKALTDAGQLSNASRTYLFQFYDNGSIMDNTHEWCNEGVIPEIYHRHNIPAAMRPWLMENLHAGNIIHIADVSQMPQEAAAEKEEFEKEGIKAFLILPIYAENELVGFIGFDNVVTTGPWREEDIARLRIMAEITGNAISHKKAEALITHMAYHDPLTNLPNRNLFQDRLQVAIVHAKRMGTIMALMAIDLDNFKTINDSLGHYTGDLLLLAVVEQLKKCVRESDTIARTGGDEFLIILPEITYPLNAAIVANKILDALSKPFFLESHEIYTTVSIGISLYPLDTNDISSLIKNADVAMYLSKEQGKNTYRFYNSDMNTHV</sequence>
<dbReference type="SUPFAM" id="SSF55781">
    <property type="entry name" value="GAF domain-like"/>
    <property type="match status" value="2"/>
</dbReference>
<accession>A0A0M2UQS6</accession>
<dbReference type="SMART" id="SM00065">
    <property type="entry name" value="GAF"/>
    <property type="match status" value="2"/>
</dbReference>
<keyword evidence="3" id="KW-1185">Reference proteome</keyword>
<dbReference type="InterPro" id="IPR029016">
    <property type="entry name" value="GAF-like_dom_sf"/>
</dbReference>
<dbReference type="Proteomes" id="UP000034954">
    <property type="component" value="Unassembled WGS sequence"/>
</dbReference>
<dbReference type="CDD" id="cd01949">
    <property type="entry name" value="GGDEF"/>
    <property type="match status" value="1"/>
</dbReference>
<dbReference type="SMART" id="SM00267">
    <property type="entry name" value="GGDEF"/>
    <property type="match status" value="1"/>
</dbReference>
<dbReference type="EMBL" id="LAQJ01000270">
    <property type="protein sequence ID" value="KKO18443.1"/>
    <property type="molecule type" value="Genomic_DNA"/>
</dbReference>
<dbReference type="InterPro" id="IPR029787">
    <property type="entry name" value="Nucleotide_cyclase"/>
</dbReference>
<proteinExistence type="predicted"/>
<dbReference type="NCBIfam" id="TIGR00254">
    <property type="entry name" value="GGDEF"/>
    <property type="match status" value="1"/>
</dbReference>
<dbReference type="AlphaFoldDB" id="A0A0M2UQS6"/>
<dbReference type="FunFam" id="3.30.70.270:FF:000001">
    <property type="entry name" value="Diguanylate cyclase domain protein"/>
    <property type="match status" value="1"/>
</dbReference>
<dbReference type="InterPro" id="IPR003018">
    <property type="entry name" value="GAF"/>
</dbReference>
<protein>
    <submittedName>
        <fullName evidence="2">Diguanylate cyclase/phosphodiesterase</fullName>
    </submittedName>
</protein>
<gene>
    <name evidence="2" type="ORF">BROFUL_02877</name>
</gene>
<evidence type="ECO:0000313" key="2">
    <source>
        <dbReference type="EMBL" id="KKO18443.1"/>
    </source>
</evidence>
<evidence type="ECO:0000313" key="3">
    <source>
        <dbReference type="Proteomes" id="UP000034954"/>
    </source>
</evidence>
<dbReference type="Gene3D" id="3.30.450.40">
    <property type="match status" value="2"/>
</dbReference>
<reference evidence="2 3" key="1">
    <citation type="journal article" date="2013" name="BMC Microbiol.">
        <title>Identification of the type II cytochrome c maturation pathway in anammox bacteria by comparative genomics.</title>
        <authorList>
            <person name="Ferousi C."/>
            <person name="Speth D.R."/>
            <person name="Reimann J."/>
            <person name="Op den Camp H.J."/>
            <person name="Allen J.W."/>
            <person name="Keltjens J.T."/>
            <person name="Jetten M.S."/>
        </authorList>
    </citation>
    <scope>NUCLEOTIDE SEQUENCE [LARGE SCALE GENOMIC DNA]</scope>
    <source>
        <strain evidence="2">RU1</strain>
    </source>
</reference>
<dbReference type="PROSITE" id="PS50887">
    <property type="entry name" value="GGDEF"/>
    <property type="match status" value="1"/>
</dbReference>
<dbReference type="GO" id="GO:0003824">
    <property type="term" value="F:catalytic activity"/>
    <property type="evidence" value="ECO:0007669"/>
    <property type="project" value="UniProtKB-ARBA"/>
</dbReference>
<dbReference type="Pfam" id="PF01590">
    <property type="entry name" value="GAF"/>
    <property type="match status" value="1"/>
</dbReference>
<comment type="caution">
    <text evidence="2">The sequence shown here is derived from an EMBL/GenBank/DDBJ whole genome shotgun (WGS) entry which is preliminary data.</text>
</comment>
<name>A0A0M2UQS6_9BACT</name>
<feature type="domain" description="GGDEF" evidence="1">
    <location>
        <begin position="435"/>
        <end position="568"/>
    </location>
</feature>
<dbReference type="PANTHER" id="PTHR46663">
    <property type="entry name" value="DIGUANYLATE CYCLASE DGCT-RELATED"/>
    <property type="match status" value="1"/>
</dbReference>
<dbReference type="Pfam" id="PF13185">
    <property type="entry name" value="GAF_2"/>
    <property type="match status" value="1"/>
</dbReference>
<dbReference type="InterPro" id="IPR052163">
    <property type="entry name" value="DGC-Regulatory_Protein"/>
</dbReference>
<dbReference type="Pfam" id="PF00990">
    <property type="entry name" value="GGDEF"/>
    <property type="match status" value="1"/>
</dbReference>
<dbReference type="InterPro" id="IPR043128">
    <property type="entry name" value="Rev_trsase/Diguanyl_cyclase"/>
</dbReference>
<dbReference type="PANTHER" id="PTHR46663:SF3">
    <property type="entry name" value="SLL0267 PROTEIN"/>
    <property type="match status" value="1"/>
</dbReference>
<evidence type="ECO:0000259" key="1">
    <source>
        <dbReference type="PROSITE" id="PS50887"/>
    </source>
</evidence>